<reference evidence="1" key="1">
    <citation type="journal article" date="2018" name="Int. J. Syst. Evol. Microbiol.">
        <title>Carboxylicivirga sediminis sp. nov., isolated from coastal sediment.</title>
        <authorList>
            <person name="Wang F.Q."/>
            <person name="Ren L.H."/>
            <person name="Zou R.J."/>
            <person name="Sun Y.Z."/>
            <person name="Liu X.J."/>
            <person name="Jiang F."/>
            <person name="Liu L.J."/>
        </authorList>
    </citation>
    <scope>NUCLEOTIDE SEQUENCE</scope>
    <source>
        <strain evidence="1">JR1</strain>
    </source>
</reference>
<proteinExistence type="predicted"/>
<gene>
    <name evidence="1" type="ORF">KDU71_10940</name>
</gene>
<reference evidence="1" key="2">
    <citation type="submission" date="2021-04" db="EMBL/GenBank/DDBJ databases">
        <authorList>
            <person name="Zhang T."/>
            <person name="Zhang Y."/>
            <person name="Lu D."/>
            <person name="Zuo D."/>
            <person name="Du Z."/>
        </authorList>
    </citation>
    <scope>NUCLEOTIDE SEQUENCE</scope>
    <source>
        <strain evidence="1">JR1</strain>
    </source>
</reference>
<sequence length="96" mass="10992">MAYKKWLTTHTCSYAIIKFERYKSNTMVKELKCVICKKTVKEMSGVISDEPENLAWDGGAVFRDTVGYGSRFDMKELIICLCDECIEKNLGFLTFG</sequence>
<accession>A0A941F3F2</accession>
<protein>
    <submittedName>
        <fullName evidence="1">Uncharacterized protein</fullName>
    </submittedName>
</protein>
<dbReference type="RefSeq" id="WP_212190748.1">
    <property type="nucleotide sequence ID" value="NZ_JAGTAR010000015.1"/>
</dbReference>
<organism evidence="1 2">
    <name type="scientific">Carboxylicivirga sediminis</name>
    <dbReference type="NCBI Taxonomy" id="2006564"/>
    <lineage>
        <taxon>Bacteria</taxon>
        <taxon>Pseudomonadati</taxon>
        <taxon>Bacteroidota</taxon>
        <taxon>Bacteroidia</taxon>
        <taxon>Marinilabiliales</taxon>
        <taxon>Marinilabiliaceae</taxon>
        <taxon>Carboxylicivirga</taxon>
    </lineage>
</organism>
<dbReference type="EMBL" id="JAGTAR010000015">
    <property type="protein sequence ID" value="MBR8536073.1"/>
    <property type="molecule type" value="Genomic_DNA"/>
</dbReference>
<evidence type="ECO:0000313" key="1">
    <source>
        <dbReference type="EMBL" id="MBR8536073.1"/>
    </source>
</evidence>
<comment type="caution">
    <text evidence="1">The sequence shown here is derived from an EMBL/GenBank/DDBJ whole genome shotgun (WGS) entry which is preliminary data.</text>
</comment>
<evidence type="ECO:0000313" key="2">
    <source>
        <dbReference type="Proteomes" id="UP000679220"/>
    </source>
</evidence>
<keyword evidence="2" id="KW-1185">Reference proteome</keyword>
<dbReference type="Proteomes" id="UP000679220">
    <property type="component" value="Unassembled WGS sequence"/>
</dbReference>
<dbReference type="AlphaFoldDB" id="A0A941F3F2"/>
<name>A0A941F3F2_9BACT</name>